<dbReference type="PROSITE" id="PS00411">
    <property type="entry name" value="KINESIN_MOTOR_1"/>
    <property type="match status" value="1"/>
</dbReference>
<dbReference type="PANTHER" id="PTHR47969:SF9">
    <property type="entry name" value="KINESIN-LIKE PROTEIN"/>
    <property type="match status" value="1"/>
</dbReference>
<keyword evidence="9" id="KW-1185">Reference proteome</keyword>
<dbReference type="SMART" id="SM00129">
    <property type="entry name" value="KISc"/>
    <property type="match status" value="1"/>
</dbReference>
<dbReference type="InterPro" id="IPR001752">
    <property type="entry name" value="Kinesin_motor_dom"/>
</dbReference>
<keyword evidence="6" id="KW-0493">Microtubule</keyword>
<evidence type="ECO:0000256" key="3">
    <source>
        <dbReference type="ARBA" id="ARBA00022840"/>
    </source>
</evidence>
<dbReference type="InterPro" id="IPR036961">
    <property type="entry name" value="Kinesin_motor_dom_sf"/>
</dbReference>
<comment type="caution">
    <text evidence="8">The sequence shown here is derived from an EMBL/GenBank/DDBJ whole genome shotgun (WGS) entry which is preliminary data.</text>
</comment>
<dbReference type="PRINTS" id="PR00380">
    <property type="entry name" value="KINESINHEAVY"/>
</dbReference>
<dbReference type="EMBL" id="CAWYQH010000106">
    <property type="protein sequence ID" value="CAK8687934.1"/>
    <property type="molecule type" value="Genomic_DNA"/>
</dbReference>
<gene>
    <name evidence="8" type="ORF">CVLEPA_LOCUS19982</name>
</gene>
<comment type="subcellular location">
    <subcellularLocation>
        <location evidence="1">Cytoplasm</location>
        <location evidence="1">Cytoskeleton</location>
    </subcellularLocation>
</comment>
<evidence type="ECO:0000313" key="8">
    <source>
        <dbReference type="EMBL" id="CAK8687934.1"/>
    </source>
</evidence>
<proteinExistence type="inferred from homology"/>
<evidence type="ECO:0000256" key="2">
    <source>
        <dbReference type="ARBA" id="ARBA00022741"/>
    </source>
</evidence>
<dbReference type="PROSITE" id="PS50067">
    <property type="entry name" value="KINESIN_MOTOR_2"/>
    <property type="match status" value="1"/>
</dbReference>
<evidence type="ECO:0000256" key="4">
    <source>
        <dbReference type="ARBA" id="ARBA00023212"/>
    </source>
</evidence>
<evidence type="ECO:0000313" key="9">
    <source>
        <dbReference type="Proteomes" id="UP001642483"/>
    </source>
</evidence>
<dbReference type="InterPro" id="IPR027640">
    <property type="entry name" value="Kinesin-like_fam"/>
</dbReference>
<name>A0ABP0GAT9_CLALP</name>
<comment type="similarity">
    <text evidence="5 6">Belongs to the TRAFAC class myosin-kinesin ATPase superfamily. Kinesin family.</text>
</comment>
<evidence type="ECO:0000256" key="5">
    <source>
        <dbReference type="PROSITE-ProRule" id="PRU00283"/>
    </source>
</evidence>
<organism evidence="8 9">
    <name type="scientific">Clavelina lepadiformis</name>
    <name type="common">Light-bulb sea squirt</name>
    <name type="synonym">Ascidia lepadiformis</name>
    <dbReference type="NCBI Taxonomy" id="159417"/>
    <lineage>
        <taxon>Eukaryota</taxon>
        <taxon>Metazoa</taxon>
        <taxon>Chordata</taxon>
        <taxon>Tunicata</taxon>
        <taxon>Ascidiacea</taxon>
        <taxon>Aplousobranchia</taxon>
        <taxon>Clavelinidae</taxon>
        <taxon>Clavelina</taxon>
    </lineage>
</organism>
<feature type="binding site" evidence="5">
    <location>
        <begin position="88"/>
        <end position="95"/>
    </location>
    <ligand>
        <name>ATP</name>
        <dbReference type="ChEBI" id="CHEBI:30616"/>
    </ligand>
</feature>
<dbReference type="Proteomes" id="UP001642483">
    <property type="component" value="Unassembled WGS sequence"/>
</dbReference>
<dbReference type="PANTHER" id="PTHR47969">
    <property type="entry name" value="CHROMOSOME-ASSOCIATED KINESIN KIF4A-RELATED"/>
    <property type="match status" value="1"/>
</dbReference>
<dbReference type="InterPro" id="IPR027417">
    <property type="entry name" value="P-loop_NTPase"/>
</dbReference>
<sequence length="465" mass="52688">MSKINVYLRFRPVFHKPDEEPEDSCIRSADNSTIEMINLRNTQETVSYKFQQVFGENSSQEEVFGTALQPLLSHFTDDVQNVSVFAYGPTGSGKTFTILGSDETPGFIPRTLRHLFARTRKNCSSSNITATFSMSYIEIYQENVHDLLDDRKKLFSLRQDNCGNILIPGITEIKVENFNDFEKYFVPASHQRRMAKTSLNERSSRSHTILIVKERKAPFLRKTAKLSIVDLAGSEDNRQTGNRGLRLKESSAINTSLHVLGKVVVALNKNNQHRVPYRDSKLTRLLQDSLGGSSHTCMVVNLSPEMSSIFDTQRALNFATKSMTIINRPFTRVEVAEFTPSNEKDETETVNRKHKSTAPILSPSMLEEAKKLKLPVERFVDIENVKPEDAAIKAHKQVPQKVLIESIRNSANIFKGLEQTPKKITSNDISVNDDISVPPKMTPSKQSQVFTVQHNNKQFTFKFKT</sequence>
<dbReference type="SUPFAM" id="SSF52540">
    <property type="entry name" value="P-loop containing nucleoside triphosphate hydrolases"/>
    <property type="match status" value="1"/>
</dbReference>
<keyword evidence="2 5" id="KW-0547">Nucleotide-binding</keyword>
<keyword evidence="4" id="KW-0206">Cytoskeleton</keyword>
<dbReference type="Gene3D" id="3.40.850.10">
    <property type="entry name" value="Kinesin motor domain"/>
    <property type="match status" value="1"/>
</dbReference>
<evidence type="ECO:0000256" key="6">
    <source>
        <dbReference type="RuleBase" id="RU000394"/>
    </source>
</evidence>
<keyword evidence="3 5" id="KW-0067">ATP-binding</keyword>
<dbReference type="Pfam" id="PF00225">
    <property type="entry name" value="Kinesin"/>
    <property type="match status" value="1"/>
</dbReference>
<feature type="domain" description="Kinesin motor" evidence="7">
    <location>
        <begin position="3"/>
        <end position="325"/>
    </location>
</feature>
<protein>
    <recommendedName>
        <fullName evidence="6">Kinesin-like protein</fullName>
    </recommendedName>
</protein>
<keyword evidence="4" id="KW-0963">Cytoplasm</keyword>
<evidence type="ECO:0000259" key="7">
    <source>
        <dbReference type="PROSITE" id="PS50067"/>
    </source>
</evidence>
<dbReference type="InterPro" id="IPR019821">
    <property type="entry name" value="Kinesin_motor_CS"/>
</dbReference>
<accession>A0ABP0GAT9</accession>
<reference evidence="8 9" key="1">
    <citation type="submission" date="2024-02" db="EMBL/GenBank/DDBJ databases">
        <authorList>
            <person name="Daric V."/>
            <person name="Darras S."/>
        </authorList>
    </citation>
    <scope>NUCLEOTIDE SEQUENCE [LARGE SCALE GENOMIC DNA]</scope>
</reference>
<evidence type="ECO:0000256" key="1">
    <source>
        <dbReference type="ARBA" id="ARBA00004245"/>
    </source>
</evidence>
<keyword evidence="5 6" id="KW-0505">Motor protein</keyword>